<organism evidence="3 4">
    <name type="scientific">Candidatus Manganitrophus noduliformans</name>
    <dbReference type="NCBI Taxonomy" id="2606439"/>
    <lineage>
        <taxon>Bacteria</taxon>
        <taxon>Pseudomonadati</taxon>
        <taxon>Nitrospirota</taxon>
        <taxon>Nitrospiria</taxon>
        <taxon>Candidatus Troglogloeales</taxon>
        <taxon>Candidatus Manganitrophaceae</taxon>
        <taxon>Candidatus Manganitrophus</taxon>
    </lineage>
</organism>
<comment type="function">
    <text evidence="2">Antitoxin component of a type II toxin-antitoxin (TA) system.</text>
</comment>
<dbReference type="AlphaFoldDB" id="A0A7X6DUT7"/>
<accession>A0A7X6DUT7</accession>
<comment type="caution">
    <text evidence="3">The sequence shown here is derived from an EMBL/GenBank/DDBJ whole genome shotgun (WGS) entry which is preliminary data.</text>
</comment>
<dbReference type="SUPFAM" id="SSF143120">
    <property type="entry name" value="YefM-like"/>
    <property type="match status" value="1"/>
</dbReference>
<dbReference type="NCBIfam" id="TIGR01552">
    <property type="entry name" value="phd_fam"/>
    <property type="match status" value="1"/>
</dbReference>
<dbReference type="PANTHER" id="PTHR35377">
    <property type="entry name" value="ANTITOXIN VAPB49-RELATED-RELATED"/>
    <property type="match status" value="1"/>
</dbReference>
<evidence type="ECO:0000256" key="1">
    <source>
        <dbReference type="ARBA" id="ARBA00009981"/>
    </source>
</evidence>
<evidence type="ECO:0000256" key="2">
    <source>
        <dbReference type="RuleBase" id="RU362080"/>
    </source>
</evidence>
<dbReference type="EMBL" id="VTOW01000009">
    <property type="protein sequence ID" value="NKE73627.1"/>
    <property type="molecule type" value="Genomic_DNA"/>
</dbReference>
<dbReference type="InterPro" id="IPR036165">
    <property type="entry name" value="YefM-like_sf"/>
</dbReference>
<protein>
    <recommendedName>
        <fullName evidence="2">Antitoxin</fullName>
    </recommendedName>
</protein>
<comment type="similarity">
    <text evidence="1 2">Belongs to the phD/YefM antitoxin family.</text>
</comment>
<dbReference type="Pfam" id="PF02604">
    <property type="entry name" value="PhdYeFM_antitox"/>
    <property type="match status" value="1"/>
</dbReference>
<proteinExistence type="inferred from homology"/>
<keyword evidence="4" id="KW-1185">Reference proteome</keyword>
<dbReference type="Gene3D" id="3.40.1620.10">
    <property type="entry name" value="YefM-like domain"/>
    <property type="match status" value="1"/>
</dbReference>
<dbReference type="Proteomes" id="UP000534783">
    <property type="component" value="Unassembled WGS sequence"/>
</dbReference>
<evidence type="ECO:0000313" key="3">
    <source>
        <dbReference type="EMBL" id="NKE73627.1"/>
    </source>
</evidence>
<dbReference type="InterPro" id="IPR051416">
    <property type="entry name" value="phD-YefM_TA_antitoxins"/>
</dbReference>
<reference evidence="3 4" key="1">
    <citation type="journal article" date="2020" name="Nature">
        <title>Bacterial chemolithoautotrophy via manganese oxidation.</title>
        <authorList>
            <person name="Yu H."/>
            <person name="Leadbetter J.R."/>
        </authorList>
    </citation>
    <scope>NUCLEOTIDE SEQUENCE [LARGE SCALE GENOMIC DNA]</scope>
    <source>
        <strain evidence="3 4">Mn-1</strain>
    </source>
</reference>
<gene>
    <name evidence="3" type="ORF">MNODULE_22990</name>
</gene>
<name>A0A7X6DUT7_9BACT</name>
<sequence>MEQVNIHNAKTHLSQLLERAGSGEEIVIAKAGKPVAKLVSVQPSRKRRKKGLMKGKLKISKAFDKPLPEEIRAAFERETE</sequence>
<dbReference type="InterPro" id="IPR006442">
    <property type="entry name" value="Antitoxin_Phd/YefM"/>
</dbReference>
<evidence type="ECO:0000313" key="4">
    <source>
        <dbReference type="Proteomes" id="UP000534783"/>
    </source>
</evidence>
<dbReference type="RefSeq" id="WP_168063590.1">
    <property type="nucleotide sequence ID" value="NZ_VTOW01000009.1"/>
</dbReference>